<dbReference type="Proteomes" id="UP000244655">
    <property type="component" value="Chromosome"/>
</dbReference>
<sequence>MDRRAWMVIFWLCCASFAYSEFKITEHTKDGSEVLGYWVGYNDDTNVKNSVIYVYKYNGKAYGRILNIIEDGNIHDVKNPSGSKVVGFEHLTTEGLDFMWGLKYFANNDKWDKGNIIDPKNGKIYSSEMSVDPETGNLITKGKVWIFGRSKVWTRANQDEIPKLDVKNIVPAPPVAEE</sequence>
<name>A0A2S1LXX1_9SPIR</name>
<dbReference type="AlphaFoldDB" id="A0A2S1LXX1"/>
<dbReference type="PANTHER" id="PTHR36919:SF2">
    <property type="entry name" value="BLL6627 PROTEIN"/>
    <property type="match status" value="1"/>
</dbReference>
<protein>
    <submittedName>
        <fullName evidence="2">DUF2147 domain-containing protein</fullName>
    </submittedName>
</protein>
<dbReference type="Gene3D" id="2.40.128.520">
    <property type="match status" value="1"/>
</dbReference>
<dbReference type="EMBL" id="CP025785">
    <property type="protein sequence ID" value="AWG43126.1"/>
    <property type="molecule type" value="Genomic_DNA"/>
</dbReference>
<organism evidence="2 3">
    <name type="scientific">Candidatus Borreliella tachyglossi</name>
    <dbReference type="NCBI Taxonomy" id="1964448"/>
    <lineage>
        <taxon>Bacteria</taxon>
        <taxon>Pseudomonadati</taxon>
        <taxon>Spirochaetota</taxon>
        <taxon>Spirochaetia</taxon>
        <taxon>Spirochaetales</taxon>
        <taxon>Borreliaceae</taxon>
        <taxon>Borreliella</taxon>
    </lineage>
</organism>
<keyword evidence="3" id="KW-1185">Reference proteome</keyword>
<feature type="domain" description="DUF2147" evidence="1">
    <location>
        <begin position="36"/>
        <end position="155"/>
    </location>
</feature>
<dbReference type="InterPro" id="IPR019223">
    <property type="entry name" value="DUF2147"/>
</dbReference>
<evidence type="ECO:0000259" key="1">
    <source>
        <dbReference type="Pfam" id="PF09917"/>
    </source>
</evidence>
<dbReference type="PANTHER" id="PTHR36919">
    <property type="entry name" value="BLR1215 PROTEIN"/>
    <property type="match status" value="1"/>
</dbReference>
<evidence type="ECO:0000313" key="2">
    <source>
        <dbReference type="EMBL" id="AWG43126.1"/>
    </source>
</evidence>
<dbReference type="OrthoDB" id="9814399at2"/>
<gene>
    <name evidence="2" type="ORF">CR532_04080</name>
</gene>
<accession>A0A2S1LXX1</accession>
<dbReference type="Pfam" id="PF09917">
    <property type="entry name" value="DUF2147"/>
    <property type="match status" value="1"/>
</dbReference>
<dbReference type="RefSeq" id="WP_108729525.1">
    <property type="nucleotide sequence ID" value="NZ_CP025785.1"/>
</dbReference>
<evidence type="ECO:0000313" key="3">
    <source>
        <dbReference type="Proteomes" id="UP000244655"/>
    </source>
</evidence>
<reference evidence="2 3" key="1">
    <citation type="submission" date="2018-01" db="EMBL/GenBank/DDBJ databases">
        <title>Genome sequence of Borrelia tachyglossi.</title>
        <authorList>
            <person name="Gofton A.W."/>
        </authorList>
    </citation>
    <scope>NUCLEOTIDE SEQUENCE [LARGE SCALE GENOMIC DNA]</scope>
    <source>
        <strain evidence="2 3">Bc-F10-1268</strain>
    </source>
</reference>
<proteinExistence type="predicted"/>